<dbReference type="RefSeq" id="WP_011405641.1">
    <property type="nucleotide sequence ID" value="NZ_CATZXA010000094.1"/>
</dbReference>
<sequence>MNFQDICKNIFRFFKKNNHTEENPTKKQNNTNNIDTSSISTDIISSNRKTSNDLTSSDIDFNSYFKDLKKTLLGRDTIFLVNDTNNEIRQHYDKSYVGHIDYNKFIKSQRQKKHYFNKQGMNYAFFAIPDKSILQKNRLPFKTNTPYRHVDKLGEVVYDLKDVVDETDCDITDSHIKRTAGPKINAYILSKFHDKSYEYYLEKIYEKIKIYHVEKYKGDLMSQKNWSYGEGELKDKYYYVPTDAVNLVNEYETLIDEAPEEFKLYKKRPSLYFRNNQSISNKKLLLLSDSYAERLFHSFIAYYREVFAYWDHWDFNEDVVKWYNPDDVVELRGERFLDNPLYFSDMYHEEI</sequence>
<evidence type="ECO:0000313" key="2">
    <source>
        <dbReference type="EMBL" id="RAP03858.1"/>
    </source>
</evidence>
<gene>
    <name evidence="2" type="ORF">CA615_00110</name>
</gene>
<proteinExistence type="predicted"/>
<feature type="compositionally biased region" description="Low complexity" evidence="1">
    <location>
        <begin position="29"/>
        <end position="38"/>
    </location>
</feature>
<organism evidence="2 3">
    <name type="scientific">Methanosphaera stadtmanae</name>
    <dbReference type="NCBI Taxonomy" id="2317"/>
    <lineage>
        <taxon>Archaea</taxon>
        <taxon>Methanobacteriati</taxon>
        <taxon>Methanobacteriota</taxon>
        <taxon>Methanomada group</taxon>
        <taxon>Methanobacteria</taxon>
        <taxon>Methanobacteriales</taxon>
        <taxon>Methanobacteriaceae</taxon>
        <taxon>Methanosphaera</taxon>
    </lineage>
</organism>
<dbReference type="AlphaFoldDB" id="A0A328QB04"/>
<dbReference type="GeneID" id="3855649"/>
<comment type="caution">
    <text evidence="2">The sequence shown here is derived from an EMBL/GenBank/DDBJ whole genome shotgun (WGS) entry which is preliminary data.</text>
</comment>
<dbReference type="EMBL" id="NGJK01000002">
    <property type="protein sequence ID" value="RAP03858.1"/>
    <property type="molecule type" value="Genomic_DNA"/>
</dbReference>
<evidence type="ECO:0000313" key="3">
    <source>
        <dbReference type="Proteomes" id="UP000248557"/>
    </source>
</evidence>
<reference evidence="2 3" key="1">
    <citation type="submission" date="2017-05" db="EMBL/GenBank/DDBJ databases">
        <title>Host range expansion of the Methanosphaera genus to humans and monogastric animals involves recent and extensive reduction in genome content.</title>
        <authorList>
            <person name="Hoedt E.C."/>
            <person name="Volmer J.G."/>
            <person name="Parks D.H."/>
            <person name="Rosewarne C.P."/>
            <person name="Denman S.E."/>
            <person name="Mcsweeney C.S."/>
            <person name="O Cuiv P."/>
            <person name="Hugenholtz P."/>
            <person name="Tyson G.W."/>
            <person name="Morrison M."/>
        </authorList>
    </citation>
    <scope>NUCLEOTIDE SEQUENCE [LARGE SCALE GENOMIC DNA]</scope>
    <source>
        <strain evidence="2 3">PA5</strain>
    </source>
</reference>
<evidence type="ECO:0000256" key="1">
    <source>
        <dbReference type="SAM" id="MobiDB-lite"/>
    </source>
</evidence>
<feature type="region of interest" description="Disordered" evidence="1">
    <location>
        <begin position="18"/>
        <end position="38"/>
    </location>
</feature>
<accession>A0A328QB04</accession>
<dbReference type="Proteomes" id="UP000248557">
    <property type="component" value="Unassembled WGS sequence"/>
</dbReference>
<name>A0A328QB04_9EURY</name>
<protein>
    <submittedName>
        <fullName evidence="2">Uncharacterized protein</fullName>
    </submittedName>
</protein>